<dbReference type="RefSeq" id="WP_051162472.1">
    <property type="nucleotide sequence ID" value="NZ_JACHIT010000001.1"/>
</dbReference>
<dbReference type="PANTHER" id="PTHR33164:SF43">
    <property type="entry name" value="HTH-TYPE TRANSCRIPTIONAL REPRESSOR YETL"/>
    <property type="match status" value="1"/>
</dbReference>
<dbReference type="SUPFAM" id="SSF46785">
    <property type="entry name" value="Winged helix' DNA-binding domain"/>
    <property type="match status" value="1"/>
</dbReference>
<reference evidence="2 3" key="1">
    <citation type="submission" date="2020-08" db="EMBL/GenBank/DDBJ databases">
        <title>Sequencing the genomes of 1000 actinobacteria strains.</title>
        <authorList>
            <person name="Klenk H.-P."/>
        </authorList>
    </citation>
    <scope>NUCLEOTIDE SEQUENCE [LARGE SCALE GENOMIC DNA]</scope>
    <source>
        <strain evidence="2 3">DSM 43582</strain>
    </source>
</reference>
<dbReference type="PANTHER" id="PTHR33164">
    <property type="entry name" value="TRANSCRIPTIONAL REGULATOR, MARR FAMILY"/>
    <property type="match status" value="1"/>
</dbReference>
<dbReference type="EMBL" id="JACHIT010000001">
    <property type="protein sequence ID" value="MBB5912508.1"/>
    <property type="molecule type" value="Genomic_DNA"/>
</dbReference>
<keyword evidence="2" id="KW-0238">DNA-binding</keyword>
<dbReference type="GO" id="GO:0003700">
    <property type="term" value="F:DNA-binding transcription factor activity"/>
    <property type="evidence" value="ECO:0007669"/>
    <property type="project" value="InterPro"/>
</dbReference>
<dbReference type="Pfam" id="PF01047">
    <property type="entry name" value="MarR"/>
    <property type="match status" value="1"/>
</dbReference>
<dbReference type="InterPro" id="IPR039422">
    <property type="entry name" value="MarR/SlyA-like"/>
</dbReference>
<feature type="domain" description="HTH marR-type" evidence="1">
    <location>
        <begin position="18"/>
        <end position="146"/>
    </location>
</feature>
<dbReference type="SMART" id="SM00347">
    <property type="entry name" value="HTH_MARR"/>
    <property type="match status" value="1"/>
</dbReference>
<dbReference type="Proteomes" id="UP000540412">
    <property type="component" value="Unassembled WGS sequence"/>
</dbReference>
<dbReference type="PRINTS" id="PR00598">
    <property type="entry name" value="HTHMARR"/>
</dbReference>
<gene>
    <name evidence="2" type="ORF">BJY24_001375</name>
</gene>
<proteinExistence type="predicted"/>
<dbReference type="Gene3D" id="1.10.10.10">
    <property type="entry name" value="Winged helix-like DNA-binding domain superfamily/Winged helix DNA-binding domain"/>
    <property type="match status" value="1"/>
</dbReference>
<comment type="caution">
    <text evidence="2">The sequence shown here is derived from an EMBL/GenBank/DDBJ whole genome shotgun (WGS) entry which is preliminary data.</text>
</comment>
<dbReference type="GO" id="GO:0003677">
    <property type="term" value="F:DNA binding"/>
    <property type="evidence" value="ECO:0007669"/>
    <property type="project" value="UniProtKB-KW"/>
</dbReference>
<dbReference type="GO" id="GO:0006950">
    <property type="term" value="P:response to stress"/>
    <property type="evidence" value="ECO:0007669"/>
    <property type="project" value="TreeGrafter"/>
</dbReference>
<dbReference type="InterPro" id="IPR036388">
    <property type="entry name" value="WH-like_DNA-bd_sf"/>
</dbReference>
<dbReference type="AlphaFoldDB" id="A0A7W9PB61"/>
<evidence type="ECO:0000313" key="3">
    <source>
        <dbReference type="Proteomes" id="UP000540412"/>
    </source>
</evidence>
<name>A0A7W9PB61_9NOCA</name>
<evidence type="ECO:0000259" key="1">
    <source>
        <dbReference type="PROSITE" id="PS50995"/>
    </source>
</evidence>
<keyword evidence="3" id="KW-1185">Reference proteome</keyword>
<accession>A0A7W9PB61</accession>
<dbReference type="InterPro" id="IPR000835">
    <property type="entry name" value="HTH_MarR-typ"/>
</dbReference>
<sequence length="157" mass="17564">MSRWPEGESQTPVDSEIDRDVCHLVHSFTHRLDVHVRRVSEQLGLTPTQVIALRELSEPITARELAVRMTCEPSNATFVLDKLEAQGLIERTPHPTDRRAKRIELTPAGQDSRAAVLAKLGTGSPLTSLSDTQQRELRDLLRMLVTTVETDSTEQDS</sequence>
<organism evidence="2 3">
    <name type="scientific">Nocardia transvalensis</name>
    <dbReference type="NCBI Taxonomy" id="37333"/>
    <lineage>
        <taxon>Bacteria</taxon>
        <taxon>Bacillati</taxon>
        <taxon>Actinomycetota</taxon>
        <taxon>Actinomycetes</taxon>
        <taxon>Mycobacteriales</taxon>
        <taxon>Nocardiaceae</taxon>
        <taxon>Nocardia</taxon>
    </lineage>
</organism>
<dbReference type="PROSITE" id="PS50995">
    <property type="entry name" value="HTH_MARR_2"/>
    <property type="match status" value="1"/>
</dbReference>
<dbReference type="InterPro" id="IPR036390">
    <property type="entry name" value="WH_DNA-bd_sf"/>
</dbReference>
<protein>
    <submittedName>
        <fullName evidence="2">DNA-binding MarR family transcriptional regulator</fullName>
    </submittedName>
</protein>
<evidence type="ECO:0000313" key="2">
    <source>
        <dbReference type="EMBL" id="MBB5912508.1"/>
    </source>
</evidence>